<dbReference type="EMBL" id="JAOAOG010000264">
    <property type="protein sequence ID" value="KAJ6235152.1"/>
    <property type="molecule type" value="Genomic_DNA"/>
</dbReference>
<evidence type="ECO:0000256" key="1">
    <source>
        <dbReference type="ARBA" id="ARBA00022490"/>
    </source>
</evidence>
<feature type="region of interest" description="Disordered" evidence="5">
    <location>
        <begin position="154"/>
        <end position="181"/>
    </location>
</feature>
<evidence type="ECO:0000313" key="7">
    <source>
        <dbReference type="EMBL" id="KAJ6235152.1"/>
    </source>
</evidence>
<evidence type="ECO:0000313" key="8">
    <source>
        <dbReference type="Proteomes" id="UP001150062"/>
    </source>
</evidence>
<gene>
    <name evidence="7" type="ORF">M0813_03836</name>
</gene>
<evidence type="ECO:0000256" key="3">
    <source>
        <dbReference type="ARBA" id="ARBA00022679"/>
    </source>
</evidence>
<dbReference type="CDD" id="cd02440">
    <property type="entry name" value="AdoMet_MTases"/>
    <property type="match status" value="1"/>
</dbReference>
<proteinExistence type="predicted"/>
<reference evidence="7" key="1">
    <citation type="submission" date="2022-08" db="EMBL/GenBank/DDBJ databases">
        <title>Novel sulfate-reducing endosymbionts in the free-living metamonad Anaeramoeba.</title>
        <authorList>
            <person name="Jerlstrom-Hultqvist J."/>
            <person name="Cepicka I."/>
            <person name="Gallot-Lavallee L."/>
            <person name="Salas-Leiva D."/>
            <person name="Curtis B.A."/>
            <person name="Zahonova K."/>
            <person name="Pipaliya S."/>
            <person name="Dacks J."/>
            <person name="Roger A.J."/>
        </authorList>
    </citation>
    <scope>NUCLEOTIDE SEQUENCE</scope>
    <source>
        <strain evidence="7">Schooner1</strain>
    </source>
</reference>
<feature type="domain" description="Nudix hydrolase" evidence="6">
    <location>
        <begin position="325"/>
        <end position="465"/>
    </location>
</feature>
<dbReference type="Pfam" id="PF10294">
    <property type="entry name" value="Methyltransf_16"/>
    <property type="match status" value="2"/>
</dbReference>
<dbReference type="InterPro" id="IPR019410">
    <property type="entry name" value="Methyltransf_16"/>
</dbReference>
<protein>
    <submittedName>
        <fullName evidence="7">Protein n-terminal and lysine n-methyltransferase efm7</fullName>
    </submittedName>
</protein>
<dbReference type="Gene3D" id="3.40.50.150">
    <property type="entry name" value="Vaccinia Virus protein VP39"/>
    <property type="match status" value="1"/>
</dbReference>
<dbReference type="Gene3D" id="3.90.79.10">
    <property type="entry name" value="Nucleoside Triphosphate Pyrophosphohydrolase"/>
    <property type="match status" value="1"/>
</dbReference>
<dbReference type="PANTHER" id="PTHR14614">
    <property type="entry name" value="HEPATOCELLULAR CARCINOMA-ASSOCIATED ANTIGEN"/>
    <property type="match status" value="1"/>
</dbReference>
<keyword evidence="2" id="KW-0489">Methyltransferase</keyword>
<name>A0ABQ8XRB1_9EUKA</name>
<keyword evidence="3" id="KW-0808">Transferase</keyword>
<organism evidence="7 8">
    <name type="scientific">Anaeramoeba flamelloides</name>
    <dbReference type="NCBI Taxonomy" id="1746091"/>
    <lineage>
        <taxon>Eukaryota</taxon>
        <taxon>Metamonada</taxon>
        <taxon>Anaeramoebidae</taxon>
        <taxon>Anaeramoeba</taxon>
    </lineage>
</organism>
<dbReference type="Pfam" id="PF00293">
    <property type="entry name" value="NUDIX"/>
    <property type="match status" value="1"/>
</dbReference>
<evidence type="ECO:0000256" key="2">
    <source>
        <dbReference type="ARBA" id="ARBA00022603"/>
    </source>
</evidence>
<dbReference type="InterPro" id="IPR000086">
    <property type="entry name" value="NUDIX_hydrolase_dom"/>
</dbReference>
<dbReference type="InterPro" id="IPR029063">
    <property type="entry name" value="SAM-dependent_MTases_sf"/>
</dbReference>
<dbReference type="SUPFAM" id="SSF55811">
    <property type="entry name" value="Nudix"/>
    <property type="match status" value="1"/>
</dbReference>
<evidence type="ECO:0000256" key="4">
    <source>
        <dbReference type="ARBA" id="ARBA00022691"/>
    </source>
</evidence>
<evidence type="ECO:0000256" key="5">
    <source>
        <dbReference type="SAM" id="MobiDB-lite"/>
    </source>
</evidence>
<dbReference type="SUPFAM" id="SSF53335">
    <property type="entry name" value="S-adenosyl-L-methionine-dependent methyltransferases"/>
    <property type="match status" value="1"/>
</dbReference>
<dbReference type="InterPro" id="IPR015797">
    <property type="entry name" value="NUDIX_hydrolase-like_dom_sf"/>
</dbReference>
<dbReference type="Proteomes" id="UP001150062">
    <property type="component" value="Unassembled WGS sequence"/>
</dbReference>
<sequence length="482" mass="55201">MDLFGNIFTNPNETEEKPKKTSVTHIRPNSDQIVLDLIPFHSLWGHCLCNASLTMSSILEGQIPKIFKGVSCESVLELGAGAGLPSVIAALCGCSVVSTDYPDEPLITNIRKNIERNVEEPKLSNVRVVGYKWGEEVSHLLSLLQDIHDTKSQLGKKKKEENKKQTKIQKEKEKEKEKETQKGKETTVFQSYFQNNKSTKKFDLVLMSDIIFNHICHDQLIKTCKEVLRLDGCGQVLVTVTHHRPKLKEKDLEFFTKAKEEGFLVDYLYSENKGLMFPKDEGDKKERSLVHVYKMRLEEHLDVVNEKGEYQGEIVRRSIAHKVGKWHPVVDIWVCDLQNDKVLLQKRSETKKELPGMFDVSCSGHISAQENPNESALREIYEELGLTIEKDQLIPAFTHATAREFHNGSIDKEFAFVYLFASGQENTNSFQFIDGEVTMVKWIEIDQLIEKCQNNDKTISPILPEYLKKLKNSFENLKSKKK</sequence>
<keyword evidence="1" id="KW-0963">Cytoplasm</keyword>
<dbReference type="InterPro" id="IPR025784">
    <property type="entry name" value="EFM7"/>
</dbReference>
<comment type="caution">
    <text evidence="7">The sequence shown here is derived from an EMBL/GenBank/DDBJ whole genome shotgun (WGS) entry which is preliminary data.</text>
</comment>
<dbReference type="CDD" id="cd04692">
    <property type="entry name" value="NUDIX_Hydrolase"/>
    <property type="match status" value="1"/>
</dbReference>
<dbReference type="PANTHER" id="PTHR14614:SF10">
    <property type="entry name" value="PROTEIN N-TERMINAL AND LYSINE N-METHYLTRANSFERASE EFM7"/>
    <property type="match status" value="1"/>
</dbReference>
<dbReference type="PROSITE" id="PS51560">
    <property type="entry name" value="SAM_MT_NNT1"/>
    <property type="match status" value="1"/>
</dbReference>
<keyword evidence="4" id="KW-0949">S-adenosyl-L-methionine</keyword>
<evidence type="ECO:0000259" key="6">
    <source>
        <dbReference type="PROSITE" id="PS51462"/>
    </source>
</evidence>
<keyword evidence="8" id="KW-1185">Reference proteome</keyword>
<accession>A0ABQ8XRB1</accession>
<dbReference type="PROSITE" id="PS51462">
    <property type="entry name" value="NUDIX"/>
    <property type="match status" value="1"/>
</dbReference>
<feature type="compositionally biased region" description="Basic and acidic residues" evidence="5">
    <location>
        <begin position="158"/>
        <end position="181"/>
    </location>
</feature>